<evidence type="ECO:0000256" key="1">
    <source>
        <dbReference type="SAM" id="MobiDB-lite"/>
    </source>
</evidence>
<gene>
    <name evidence="2" type="ORF">F0225_17530</name>
</gene>
<feature type="compositionally biased region" description="Basic and acidic residues" evidence="1">
    <location>
        <begin position="199"/>
        <end position="208"/>
    </location>
</feature>
<feature type="region of interest" description="Disordered" evidence="1">
    <location>
        <begin position="162"/>
        <end position="275"/>
    </location>
</feature>
<feature type="region of interest" description="Disordered" evidence="1">
    <location>
        <begin position="1"/>
        <end position="108"/>
    </location>
</feature>
<name>A0A7Y4A3D0_9VIBR</name>
<comment type="caution">
    <text evidence="2">The sequence shown here is derived from an EMBL/GenBank/DDBJ whole genome shotgun (WGS) entry which is preliminary data.</text>
</comment>
<dbReference type="EMBL" id="VTXC01000067">
    <property type="protein sequence ID" value="NOH73124.1"/>
    <property type="molecule type" value="Genomic_DNA"/>
</dbReference>
<feature type="region of interest" description="Disordered" evidence="1">
    <location>
        <begin position="319"/>
        <end position="397"/>
    </location>
</feature>
<feature type="compositionally biased region" description="Polar residues" evidence="1">
    <location>
        <begin position="380"/>
        <end position="390"/>
    </location>
</feature>
<feature type="compositionally biased region" description="Polar residues" evidence="1">
    <location>
        <begin position="52"/>
        <end position="67"/>
    </location>
</feature>
<dbReference type="AlphaFoldDB" id="A0A7Y4A3D0"/>
<organism evidence="2 3">
    <name type="scientific">Vibrio pectenicida</name>
    <dbReference type="NCBI Taxonomy" id="62763"/>
    <lineage>
        <taxon>Bacteria</taxon>
        <taxon>Pseudomonadati</taxon>
        <taxon>Pseudomonadota</taxon>
        <taxon>Gammaproteobacteria</taxon>
        <taxon>Vibrionales</taxon>
        <taxon>Vibrionaceae</taxon>
        <taxon>Vibrio</taxon>
    </lineage>
</organism>
<evidence type="ECO:0000313" key="3">
    <source>
        <dbReference type="Proteomes" id="UP000565719"/>
    </source>
</evidence>
<feature type="compositionally biased region" description="Basic and acidic residues" evidence="1">
    <location>
        <begin position="68"/>
        <end position="80"/>
    </location>
</feature>
<proteinExistence type="predicted"/>
<feature type="compositionally biased region" description="Polar residues" evidence="1">
    <location>
        <begin position="32"/>
        <end position="43"/>
    </location>
</feature>
<evidence type="ECO:0000313" key="2">
    <source>
        <dbReference type="EMBL" id="NOH73124.1"/>
    </source>
</evidence>
<sequence>MTPSIGPRNSVAAPTSPSTTSEVILTQGKPVLSQSQQGDSNVRNGLGRPSALGSQQSLITSLESEVQGTHEEGDSDKDNEGGISSETNKKRKVDGVAQERKTSGKYSHGTKARIHLGVMVAGSIVGIALSVVCPPLGIAGVAFLNTGLLKLHGGKVFWLDTKSEKNKDEQPKKQPEENPENKPPQDTQTQPPKPADIPDDSHPKKDPEDNANDFPHVITANGKKHTVNSVVNIKIDIPRTDPEQNDSSTNTDKDPDPDQEISTPEEILTEHGRVTPRELLTVQEILKEYKEKVVHLVEKPQIDDDVALHDPELINGVDPRTALKMSNDLTPARGDATDTAQPKKSPWDPVEPARGVIGSGAYTGANYTGNNDHEKVRIANSPSGEAQTSKVVKPQTPEQFFDAPEREDGVEVKTALKMSNDSTPVPGDAPDTVKSWPTVEPARGVIGSGAHTGANYTGNN</sequence>
<feature type="compositionally biased region" description="Low complexity" evidence="1">
    <location>
        <begin position="12"/>
        <end position="21"/>
    </location>
</feature>
<feature type="non-terminal residue" evidence="2">
    <location>
        <position position="460"/>
    </location>
</feature>
<reference evidence="2 3" key="1">
    <citation type="submission" date="2019-09" db="EMBL/GenBank/DDBJ databases">
        <title>Draft genome sequencing and comparative genomics of hatchery-associated Vibrios.</title>
        <authorList>
            <person name="Kehlet-Delgado H."/>
            <person name="Mueller R.S."/>
        </authorList>
    </citation>
    <scope>NUCLEOTIDE SEQUENCE [LARGE SCALE GENOMIC DNA]</scope>
    <source>
        <strain evidence="2 3">99-46-Y</strain>
    </source>
</reference>
<feature type="compositionally biased region" description="Basic and acidic residues" evidence="1">
    <location>
        <begin position="93"/>
        <end position="102"/>
    </location>
</feature>
<dbReference type="Proteomes" id="UP000565719">
    <property type="component" value="Unassembled WGS sequence"/>
</dbReference>
<feature type="region of interest" description="Disordered" evidence="1">
    <location>
        <begin position="418"/>
        <end position="460"/>
    </location>
</feature>
<protein>
    <submittedName>
        <fullName evidence="2">Uncharacterized protein</fullName>
    </submittedName>
</protein>
<feature type="compositionally biased region" description="Basic and acidic residues" evidence="1">
    <location>
        <begin position="162"/>
        <end position="180"/>
    </location>
</feature>
<dbReference type="RefSeq" id="WP_171362128.1">
    <property type="nucleotide sequence ID" value="NZ_VTXC01000067.1"/>
</dbReference>
<accession>A0A7Y4A3D0</accession>